<feature type="region of interest" description="Disordered" evidence="1">
    <location>
        <begin position="1"/>
        <end position="21"/>
    </location>
</feature>
<sequence>MTNRQPAAAAQGPHWRDSQGRRLIDYPRPSLTVDVALLTVAPDPDRLSVLLVRRDEPLDGKHWSLPGTFVHERERLAEAVLRLLRDKCAIVGLEPRQLHVFDDPNRDPRGWVISVAHTGSVPYDRISEQVALRADLHLAPVAPPNGPHLPLPDGQTALPADHEEILARAVADLRGRYNGAADPLWLLDDRFTIRQLQRIHDAINGHISHKDAFRRFADDKIEPTEHIDRSGPGRPAQLYRRKNTSTGATSHAPTGQPSYSLQDLLAAVAEYAETVDRVTIHGYASWARSTGRPSEALVRRRLAGELGGWSDIVRAATSAPRPQS</sequence>
<dbReference type="Proteomes" id="UP001500620">
    <property type="component" value="Unassembled WGS sequence"/>
</dbReference>
<dbReference type="InterPro" id="IPR054105">
    <property type="entry name" value="WHD_NrtR"/>
</dbReference>
<comment type="caution">
    <text evidence="4">The sequence shown here is derived from an EMBL/GenBank/DDBJ whole genome shotgun (WGS) entry which is preliminary data.</text>
</comment>
<gene>
    <name evidence="4" type="ORF">GCM10022255_001450</name>
</gene>
<accession>A0ABP8CTK3</accession>
<dbReference type="PANTHER" id="PTHR43736">
    <property type="entry name" value="ADP-RIBOSE PYROPHOSPHATASE"/>
    <property type="match status" value="1"/>
</dbReference>
<dbReference type="PANTHER" id="PTHR43736:SF4">
    <property type="entry name" value="SLR1690 PROTEIN"/>
    <property type="match status" value="1"/>
</dbReference>
<dbReference type="InterPro" id="IPR036390">
    <property type="entry name" value="WH_DNA-bd_sf"/>
</dbReference>
<dbReference type="Pfam" id="PF00293">
    <property type="entry name" value="NUDIX"/>
    <property type="match status" value="1"/>
</dbReference>
<feature type="compositionally biased region" description="Polar residues" evidence="1">
    <location>
        <begin position="244"/>
        <end position="257"/>
    </location>
</feature>
<evidence type="ECO:0000313" key="4">
    <source>
        <dbReference type="EMBL" id="GAA4243236.1"/>
    </source>
</evidence>
<feature type="compositionally biased region" description="Basic and acidic residues" evidence="1">
    <location>
        <begin position="220"/>
        <end position="231"/>
    </location>
</feature>
<proteinExistence type="predicted"/>
<dbReference type="Pfam" id="PF21906">
    <property type="entry name" value="WHD_NrtR"/>
    <property type="match status" value="1"/>
</dbReference>
<evidence type="ECO:0000256" key="1">
    <source>
        <dbReference type="SAM" id="MobiDB-lite"/>
    </source>
</evidence>
<organism evidence="4 5">
    <name type="scientific">Dactylosporangium darangshiense</name>
    <dbReference type="NCBI Taxonomy" id="579108"/>
    <lineage>
        <taxon>Bacteria</taxon>
        <taxon>Bacillati</taxon>
        <taxon>Actinomycetota</taxon>
        <taxon>Actinomycetes</taxon>
        <taxon>Micromonosporales</taxon>
        <taxon>Micromonosporaceae</taxon>
        <taxon>Dactylosporangium</taxon>
    </lineage>
</organism>
<dbReference type="EMBL" id="BAABAT010000001">
    <property type="protein sequence ID" value="GAA4243236.1"/>
    <property type="molecule type" value="Genomic_DNA"/>
</dbReference>
<evidence type="ECO:0000259" key="3">
    <source>
        <dbReference type="Pfam" id="PF21906"/>
    </source>
</evidence>
<dbReference type="InterPro" id="IPR036388">
    <property type="entry name" value="WH-like_DNA-bd_sf"/>
</dbReference>
<dbReference type="RefSeq" id="WP_345120048.1">
    <property type="nucleotide sequence ID" value="NZ_BAABAT010000001.1"/>
</dbReference>
<keyword evidence="5" id="KW-1185">Reference proteome</keyword>
<evidence type="ECO:0000313" key="5">
    <source>
        <dbReference type="Proteomes" id="UP001500620"/>
    </source>
</evidence>
<dbReference type="CDD" id="cd18873">
    <property type="entry name" value="NUDIX_NadM_like"/>
    <property type="match status" value="1"/>
</dbReference>
<reference evidence="5" key="1">
    <citation type="journal article" date="2019" name="Int. J. Syst. Evol. Microbiol.">
        <title>The Global Catalogue of Microorganisms (GCM) 10K type strain sequencing project: providing services to taxonomists for standard genome sequencing and annotation.</title>
        <authorList>
            <consortium name="The Broad Institute Genomics Platform"/>
            <consortium name="The Broad Institute Genome Sequencing Center for Infectious Disease"/>
            <person name="Wu L."/>
            <person name="Ma J."/>
        </authorList>
    </citation>
    <scope>NUCLEOTIDE SEQUENCE [LARGE SCALE GENOMIC DNA]</scope>
    <source>
        <strain evidence="5">JCM 17441</strain>
    </source>
</reference>
<name>A0ABP8CTK3_9ACTN</name>
<dbReference type="InterPro" id="IPR000086">
    <property type="entry name" value="NUDIX_hydrolase_dom"/>
</dbReference>
<feature type="domain" description="NrtR DNA-binding winged helix" evidence="3">
    <location>
        <begin position="186"/>
        <end position="240"/>
    </location>
</feature>
<dbReference type="Gene3D" id="1.10.10.10">
    <property type="entry name" value="Winged helix-like DNA-binding domain superfamily/Winged helix DNA-binding domain"/>
    <property type="match status" value="1"/>
</dbReference>
<evidence type="ECO:0008006" key="6">
    <source>
        <dbReference type="Google" id="ProtNLM"/>
    </source>
</evidence>
<feature type="region of interest" description="Disordered" evidence="1">
    <location>
        <begin position="220"/>
        <end position="257"/>
    </location>
</feature>
<evidence type="ECO:0000259" key="2">
    <source>
        <dbReference type="Pfam" id="PF00293"/>
    </source>
</evidence>
<feature type="domain" description="Nudix hydrolase" evidence="2">
    <location>
        <begin position="40"/>
        <end position="108"/>
    </location>
</feature>
<dbReference type="Gene3D" id="3.90.79.10">
    <property type="entry name" value="Nucleoside Triphosphate Pyrophosphohydrolase"/>
    <property type="match status" value="1"/>
</dbReference>
<dbReference type="SUPFAM" id="SSF55811">
    <property type="entry name" value="Nudix"/>
    <property type="match status" value="1"/>
</dbReference>
<dbReference type="SUPFAM" id="SSF46785">
    <property type="entry name" value="Winged helix' DNA-binding domain"/>
    <property type="match status" value="1"/>
</dbReference>
<protein>
    <recommendedName>
        <fullName evidence="6">NUDIX hydrolase</fullName>
    </recommendedName>
</protein>
<dbReference type="InterPro" id="IPR015797">
    <property type="entry name" value="NUDIX_hydrolase-like_dom_sf"/>
</dbReference>